<protein>
    <recommendedName>
        <fullName evidence="3">HNH nuclease domain-containing protein</fullName>
    </recommendedName>
</protein>
<dbReference type="Proteomes" id="UP000766486">
    <property type="component" value="Unassembled WGS sequence"/>
</dbReference>
<name>A0ABY6UII9_BIOOC</name>
<evidence type="ECO:0000313" key="1">
    <source>
        <dbReference type="EMBL" id="VUC31055.1"/>
    </source>
</evidence>
<evidence type="ECO:0000313" key="2">
    <source>
        <dbReference type="Proteomes" id="UP000766486"/>
    </source>
</evidence>
<accession>A0ABY6UII9</accession>
<gene>
    <name evidence="1" type="ORF">CLO192961_LOCUS298470</name>
</gene>
<keyword evidence="2" id="KW-1185">Reference proteome</keyword>
<evidence type="ECO:0008006" key="3">
    <source>
        <dbReference type="Google" id="ProtNLM"/>
    </source>
</evidence>
<sequence length="260" mass="29248">MKRNTMLFSFDFRNYGPLLYCPVQADLALNCADFDPNNSDGPLVLGTILTTPAGSFDVLHAGVDVPSACRSTTTQCYRTEPRRFAHRRNERGFALNGVLDSAIKASSDAITRISFDPWKSDEYFRRLIDTEPVKGWLNGKRRAELYLVDRIQVAKGLEVSHLLELHFESNFGPGAREQMEHVLIPKQEKEIIIGYGLRKYTLRRRGLGFSTDGDWDVSSEEVDFEARCGIAAFAYGMLGNWVARGLLLVIFGSAMMKLLL</sequence>
<proteinExistence type="predicted"/>
<dbReference type="EMBL" id="CABFNS010000828">
    <property type="protein sequence ID" value="VUC31055.1"/>
    <property type="molecule type" value="Genomic_DNA"/>
</dbReference>
<comment type="caution">
    <text evidence="1">The sequence shown here is derived from an EMBL/GenBank/DDBJ whole genome shotgun (WGS) entry which is preliminary data.</text>
</comment>
<reference evidence="1 2" key="1">
    <citation type="submission" date="2019-06" db="EMBL/GenBank/DDBJ databases">
        <authorList>
            <person name="Broberg M."/>
        </authorList>
    </citation>
    <scope>NUCLEOTIDE SEQUENCE [LARGE SCALE GENOMIC DNA]</scope>
</reference>
<organism evidence="1 2">
    <name type="scientific">Bionectria ochroleuca</name>
    <name type="common">Gliocladium roseum</name>
    <dbReference type="NCBI Taxonomy" id="29856"/>
    <lineage>
        <taxon>Eukaryota</taxon>
        <taxon>Fungi</taxon>
        <taxon>Dikarya</taxon>
        <taxon>Ascomycota</taxon>
        <taxon>Pezizomycotina</taxon>
        <taxon>Sordariomycetes</taxon>
        <taxon>Hypocreomycetidae</taxon>
        <taxon>Hypocreales</taxon>
        <taxon>Bionectriaceae</taxon>
        <taxon>Clonostachys</taxon>
    </lineage>
</organism>